<dbReference type="AlphaFoldDB" id="A0AAV3BCI7"/>
<sequence length="40" mass="4450">MKKRAALGLCRPLFLTIFTHLLDVKYHQDALRVGAPPTAS</sequence>
<proteinExistence type="predicted"/>
<dbReference type="EMBL" id="AAOS02000021">
    <property type="protein sequence ID" value="EDR31492.1"/>
    <property type="molecule type" value="Genomic_DNA"/>
</dbReference>
<reference evidence="1 2" key="2">
    <citation type="submission" date="2010-03" db="EMBL/GenBank/DDBJ databases">
        <authorList>
            <person name="Payne S.H."/>
            <person name="Sutton G.G."/>
        </authorList>
    </citation>
    <scope>NUCLEOTIDE SEQUENCE [LARGE SCALE GENOMIC DNA]</scope>
    <source>
        <strain evidence="1 2">IP275</strain>
    </source>
</reference>
<gene>
    <name evidence="1" type="ORF">YPIP275_1649</name>
</gene>
<organism evidence="1 2">
    <name type="scientific">Yersinia pestis biovar Orientalis str. IP275</name>
    <dbReference type="NCBI Taxonomy" id="373665"/>
    <lineage>
        <taxon>Bacteria</taxon>
        <taxon>Pseudomonadati</taxon>
        <taxon>Pseudomonadota</taxon>
        <taxon>Gammaproteobacteria</taxon>
        <taxon>Enterobacterales</taxon>
        <taxon>Yersiniaceae</taxon>
        <taxon>Yersinia</taxon>
    </lineage>
</organism>
<comment type="caution">
    <text evidence="1">The sequence shown here is derived from an EMBL/GenBank/DDBJ whole genome shotgun (WGS) entry which is preliminary data.</text>
</comment>
<evidence type="ECO:0000313" key="2">
    <source>
        <dbReference type="Proteomes" id="UP000004430"/>
    </source>
</evidence>
<accession>A0AAV3BCI7</accession>
<evidence type="ECO:0000313" key="1">
    <source>
        <dbReference type="EMBL" id="EDR31492.1"/>
    </source>
</evidence>
<name>A0AAV3BCI7_YERPE</name>
<dbReference type="Proteomes" id="UP000004430">
    <property type="component" value="Unassembled WGS sequence"/>
</dbReference>
<protein>
    <submittedName>
        <fullName evidence="1">Uncharacterized protein</fullName>
    </submittedName>
</protein>
<reference evidence="1 2" key="1">
    <citation type="submission" date="2008-01" db="EMBL/GenBank/DDBJ databases">
        <title>Yersinia pestis Strain IP275 project at JCVI/TIGR.</title>
        <authorList>
            <person name="Ravel J."/>
            <person name="Eppinger M."/>
            <person name="Fricke W.F."/>
            <person name="Rosovitz M."/>
            <person name="Lindler L.E."/>
            <person name="Bearden S."/>
            <person name="Shriefer M."/>
        </authorList>
    </citation>
    <scope>NUCLEOTIDE SEQUENCE [LARGE SCALE GENOMIC DNA]</scope>
    <source>
        <strain evidence="1 2">IP275</strain>
    </source>
</reference>